<protein>
    <submittedName>
        <fullName evidence="2">Uncharacterized protein</fullName>
    </submittedName>
</protein>
<name>A0A834KEL4_VESVU</name>
<dbReference type="Proteomes" id="UP000614350">
    <property type="component" value="Unassembled WGS sequence"/>
</dbReference>
<organism evidence="2 3">
    <name type="scientific">Vespula vulgaris</name>
    <name type="common">Yellow jacket</name>
    <name type="synonym">Wasp</name>
    <dbReference type="NCBI Taxonomy" id="7454"/>
    <lineage>
        <taxon>Eukaryota</taxon>
        <taxon>Metazoa</taxon>
        <taxon>Ecdysozoa</taxon>
        <taxon>Arthropoda</taxon>
        <taxon>Hexapoda</taxon>
        <taxon>Insecta</taxon>
        <taxon>Pterygota</taxon>
        <taxon>Neoptera</taxon>
        <taxon>Endopterygota</taxon>
        <taxon>Hymenoptera</taxon>
        <taxon>Apocrita</taxon>
        <taxon>Aculeata</taxon>
        <taxon>Vespoidea</taxon>
        <taxon>Vespidae</taxon>
        <taxon>Vespinae</taxon>
        <taxon>Vespula</taxon>
    </lineage>
</organism>
<feature type="compositionally biased region" description="Acidic residues" evidence="1">
    <location>
        <begin position="84"/>
        <end position="95"/>
    </location>
</feature>
<feature type="compositionally biased region" description="Polar residues" evidence="1">
    <location>
        <begin position="106"/>
        <end position="115"/>
    </location>
</feature>
<evidence type="ECO:0000313" key="2">
    <source>
        <dbReference type="EMBL" id="KAF7405278.1"/>
    </source>
</evidence>
<dbReference type="AlphaFoldDB" id="A0A834KEL4"/>
<reference evidence="2" key="1">
    <citation type="journal article" date="2020" name="G3 (Bethesda)">
        <title>High-Quality Assemblies for Three Invasive Social Wasps from the &lt;i&gt;Vespula&lt;/i&gt; Genus.</title>
        <authorList>
            <person name="Harrop T.W.R."/>
            <person name="Guhlin J."/>
            <person name="McLaughlin G.M."/>
            <person name="Permina E."/>
            <person name="Stockwell P."/>
            <person name="Gilligan J."/>
            <person name="Le Lec M.F."/>
            <person name="Gruber M.A.M."/>
            <person name="Quinn O."/>
            <person name="Lovegrove M."/>
            <person name="Duncan E.J."/>
            <person name="Remnant E.J."/>
            <person name="Van Eeckhoven J."/>
            <person name="Graham B."/>
            <person name="Knapp R.A."/>
            <person name="Langford K.W."/>
            <person name="Kronenberg Z."/>
            <person name="Press M.O."/>
            <person name="Eacker S.M."/>
            <person name="Wilson-Rankin E.E."/>
            <person name="Purcell J."/>
            <person name="Lester P.J."/>
            <person name="Dearden P.K."/>
        </authorList>
    </citation>
    <scope>NUCLEOTIDE SEQUENCE</scope>
    <source>
        <strain evidence="2">Marl-1</strain>
    </source>
</reference>
<gene>
    <name evidence="2" type="ORF">HZH66_004184</name>
</gene>
<comment type="caution">
    <text evidence="2">The sequence shown here is derived from an EMBL/GenBank/DDBJ whole genome shotgun (WGS) entry which is preliminary data.</text>
</comment>
<evidence type="ECO:0000256" key="1">
    <source>
        <dbReference type="SAM" id="MobiDB-lite"/>
    </source>
</evidence>
<evidence type="ECO:0000313" key="3">
    <source>
        <dbReference type="Proteomes" id="UP000614350"/>
    </source>
</evidence>
<accession>A0A834KEL4</accession>
<feature type="region of interest" description="Disordered" evidence="1">
    <location>
        <begin position="78"/>
        <end position="115"/>
    </location>
</feature>
<dbReference type="EMBL" id="JACSEA010000003">
    <property type="protein sequence ID" value="KAF7405278.1"/>
    <property type="molecule type" value="Genomic_DNA"/>
</dbReference>
<keyword evidence="3" id="KW-1185">Reference proteome</keyword>
<proteinExistence type="predicted"/>
<sequence length="115" mass="13006">MVNESISAKCGSAEGTTKITIITMITTATCNSNNKNKNDNNNITRTTTTVIKDNGYRNVPAFIMFRSCLKSQSRLILRAKDKDENEDEDEDEEDEDKVKVEETEGWDSSSSRVYR</sequence>